<dbReference type="AlphaFoldDB" id="A0A090AM46"/>
<protein>
    <recommendedName>
        <fullName evidence="7">Chaperone SurA</fullName>
    </recommendedName>
    <alternativeName>
        <fullName evidence="7">Peptidyl-prolyl cis-trans isomerase SurA</fullName>
        <shortName evidence="7">PPIase SurA</shortName>
        <ecNumber evidence="7">5.2.1.8</ecNumber>
    </alternativeName>
    <alternativeName>
        <fullName evidence="7">Rotamase SurA</fullName>
    </alternativeName>
</protein>
<evidence type="ECO:0000256" key="6">
    <source>
        <dbReference type="ARBA" id="ARBA00023235"/>
    </source>
</evidence>
<dbReference type="InterPro" id="IPR050280">
    <property type="entry name" value="OMP_Chaperone_SurA"/>
</dbReference>
<dbReference type="OrthoDB" id="14196at2"/>
<evidence type="ECO:0000256" key="3">
    <source>
        <dbReference type="ARBA" id="ARBA00022764"/>
    </source>
</evidence>
<accession>A0A090AM46</accession>
<dbReference type="PANTHER" id="PTHR47637">
    <property type="entry name" value="CHAPERONE SURA"/>
    <property type="match status" value="1"/>
</dbReference>
<feature type="domain" description="PpiC" evidence="9">
    <location>
        <begin position="175"/>
        <end position="276"/>
    </location>
</feature>
<name>A0A090AM46_9GAMM</name>
<dbReference type="GO" id="GO:0043165">
    <property type="term" value="P:Gram-negative-bacterium-type cell outer membrane assembly"/>
    <property type="evidence" value="ECO:0007669"/>
    <property type="project" value="InterPro"/>
</dbReference>
<comment type="domain">
    <text evidence="7">The PPIase activity resides only in the second parvulin domain. The N-terminal region and the C-terminal tail are necessary and sufficient for the chaperone activity of SurA. The PPIase activity is dispensable for SurA to function as a chaperone. The N-terminal region and the C-terminal tail are also required for porin recognition.</text>
</comment>
<gene>
    <name evidence="7" type="primary">surA</name>
    <name evidence="10" type="ORF">THII_1963</name>
</gene>
<dbReference type="GO" id="GO:0051082">
    <property type="term" value="F:unfolded protein binding"/>
    <property type="evidence" value="ECO:0007669"/>
    <property type="project" value="UniProtKB-UniRule"/>
</dbReference>
<dbReference type="PROSITE" id="PS51257">
    <property type="entry name" value="PROKAR_LIPOPROTEIN"/>
    <property type="match status" value="1"/>
</dbReference>
<evidence type="ECO:0000256" key="2">
    <source>
        <dbReference type="ARBA" id="ARBA00022737"/>
    </source>
</evidence>
<dbReference type="Pfam" id="PF00639">
    <property type="entry name" value="Rotamase"/>
    <property type="match status" value="2"/>
</dbReference>
<keyword evidence="6 7" id="KW-0413">Isomerase</keyword>
<dbReference type="SUPFAM" id="SSF109998">
    <property type="entry name" value="Triger factor/SurA peptide-binding domain-like"/>
    <property type="match status" value="1"/>
</dbReference>
<keyword evidence="1 7" id="KW-0732">Signal</keyword>
<dbReference type="PROSITE" id="PS01096">
    <property type="entry name" value="PPIC_PPIASE_1"/>
    <property type="match status" value="1"/>
</dbReference>
<feature type="domain" description="PpiC" evidence="9">
    <location>
        <begin position="285"/>
        <end position="384"/>
    </location>
</feature>
<evidence type="ECO:0000259" key="9">
    <source>
        <dbReference type="PROSITE" id="PS50198"/>
    </source>
</evidence>
<keyword evidence="3 7" id="KW-0574">Periplasm</keyword>
<comment type="subcellular location">
    <subcellularLocation>
        <location evidence="7">Periplasm</location>
    </subcellularLocation>
    <text evidence="7">Is capable of associating with the outer membrane.</text>
</comment>
<sequence length="437" mass="49638" precursor="true">MIKLKNSLLGWLLLSACSVQANSDRQVLDYIVAVVNDEVIVKTDLQQELQEAEKKLHQQKIVIPSRQELEKQVLERLIMTTLQLQLAERSGIAVEDNRLNEKLRHLAEQNKMDLSSFRRHLESEGQNYEQVREKMRSSMILERLQQRQVVSRVNVTDREIDNFLANQTQQGTTANQEYHLWHILIATPEAPSPEAIEAKRQQADTVLAKLKQGADFQATAVAISDSRQALDGGDLGWLKAGEMPALFNDIVEQMTTGEIKGPLRDSSGFHLIKLVGKRGSEQSIVTQTQVRHILIKTSEFISEFEAKNRLETLKARIEQGDDFAELARANSQDGNSAVQGGLVGWVNPGDLVPELENVMNNLAPNQISEPFKSRYGWHIVQVLARRQYDNTEQALRTKAARQIHQRKVEEELQAWLRQLRDEAYVEYRLDNPEGGLG</sequence>
<dbReference type="HAMAP" id="MF_01183">
    <property type="entry name" value="Chaperone_SurA"/>
    <property type="match status" value="1"/>
</dbReference>
<dbReference type="GO" id="GO:0003755">
    <property type="term" value="F:peptidyl-prolyl cis-trans isomerase activity"/>
    <property type="evidence" value="ECO:0007669"/>
    <property type="project" value="UniProtKB-UniRule"/>
</dbReference>
<dbReference type="Proteomes" id="UP000031623">
    <property type="component" value="Chromosome"/>
</dbReference>
<keyword evidence="5 7" id="KW-0143">Chaperone</keyword>
<dbReference type="EMBL" id="AP014633">
    <property type="protein sequence ID" value="BAP56260.1"/>
    <property type="molecule type" value="Genomic_DNA"/>
</dbReference>
<evidence type="ECO:0000256" key="8">
    <source>
        <dbReference type="SAM" id="Coils"/>
    </source>
</evidence>
<organism evidence="10 11">
    <name type="scientific">Thioploca ingrica</name>
    <dbReference type="NCBI Taxonomy" id="40754"/>
    <lineage>
        <taxon>Bacteria</taxon>
        <taxon>Pseudomonadati</taxon>
        <taxon>Pseudomonadota</taxon>
        <taxon>Gammaproteobacteria</taxon>
        <taxon>Thiotrichales</taxon>
        <taxon>Thiotrichaceae</taxon>
        <taxon>Thioploca</taxon>
    </lineage>
</organism>
<dbReference type="GO" id="GO:0030288">
    <property type="term" value="C:outer membrane-bounded periplasmic space"/>
    <property type="evidence" value="ECO:0007669"/>
    <property type="project" value="InterPro"/>
</dbReference>
<dbReference type="STRING" id="40754.THII_1963"/>
<keyword evidence="2 7" id="KW-0677">Repeat</keyword>
<dbReference type="GO" id="GO:0050821">
    <property type="term" value="P:protein stabilization"/>
    <property type="evidence" value="ECO:0007669"/>
    <property type="project" value="InterPro"/>
</dbReference>
<evidence type="ECO:0000313" key="11">
    <source>
        <dbReference type="Proteomes" id="UP000031623"/>
    </source>
</evidence>
<dbReference type="HOGENOM" id="CLU_034646_11_0_6"/>
<evidence type="ECO:0000256" key="5">
    <source>
        <dbReference type="ARBA" id="ARBA00023186"/>
    </source>
</evidence>
<keyword evidence="11" id="KW-1185">Reference proteome</keyword>
<dbReference type="Gene3D" id="1.10.4030.10">
    <property type="entry name" value="Porin chaperone SurA, peptide-binding domain"/>
    <property type="match status" value="1"/>
</dbReference>
<keyword evidence="8" id="KW-0175">Coiled coil</keyword>
<dbReference type="Pfam" id="PF09312">
    <property type="entry name" value="SurA_N"/>
    <property type="match status" value="1"/>
</dbReference>
<reference evidence="10 11" key="1">
    <citation type="journal article" date="2014" name="ISME J.">
        <title>Ecophysiology of Thioploca ingrica as revealed by the complete genome sequence supplemented with proteomic evidence.</title>
        <authorList>
            <person name="Kojima H."/>
            <person name="Ogura Y."/>
            <person name="Yamamoto N."/>
            <person name="Togashi T."/>
            <person name="Mori H."/>
            <person name="Watanabe T."/>
            <person name="Nemoto F."/>
            <person name="Kurokawa K."/>
            <person name="Hayashi T."/>
            <person name="Fukui M."/>
        </authorList>
    </citation>
    <scope>NUCLEOTIDE SEQUENCE [LARGE SCALE GENOMIC DNA]</scope>
</reference>
<dbReference type="InterPro" id="IPR023034">
    <property type="entry name" value="PPIase_SurA"/>
</dbReference>
<feature type="coiled-coil region" evidence="8">
    <location>
        <begin position="35"/>
        <end position="62"/>
    </location>
</feature>
<feature type="chain" id="PRO_5008982795" description="Chaperone SurA" evidence="7">
    <location>
        <begin position="22"/>
        <end position="437"/>
    </location>
</feature>
<proteinExistence type="inferred from homology"/>
<comment type="function">
    <text evidence="7">Chaperone involved in the correct folding and assembly of outer membrane proteins. Recognizes specific patterns of aromatic residues and the orientation of their side chains, which are found more frequently in integral outer membrane proteins. May act in both early periplasmic and late outer membrane-associated steps of protein maturation.</text>
</comment>
<dbReference type="GO" id="GO:0042277">
    <property type="term" value="F:peptide binding"/>
    <property type="evidence" value="ECO:0007669"/>
    <property type="project" value="InterPro"/>
</dbReference>
<dbReference type="PROSITE" id="PS50198">
    <property type="entry name" value="PPIC_PPIASE_2"/>
    <property type="match status" value="2"/>
</dbReference>
<dbReference type="SUPFAM" id="SSF54534">
    <property type="entry name" value="FKBP-like"/>
    <property type="match status" value="2"/>
</dbReference>
<dbReference type="Gene3D" id="3.10.50.40">
    <property type="match status" value="2"/>
</dbReference>
<dbReference type="InterPro" id="IPR027304">
    <property type="entry name" value="Trigger_fact/SurA_dom_sf"/>
</dbReference>
<evidence type="ECO:0000256" key="4">
    <source>
        <dbReference type="ARBA" id="ARBA00023110"/>
    </source>
</evidence>
<evidence type="ECO:0000313" key="10">
    <source>
        <dbReference type="EMBL" id="BAP56260.1"/>
    </source>
</evidence>
<dbReference type="InterPro" id="IPR023058">
    <property type="entry name" value="PPIase_PpiC_CS"/>
</dbReference>
<dbReference type="EC" id="5.2.1.8" evidence="7"/>
<dbReference type="KEGG" id="tig:THII_1963"/>
<dbReference type="InterPro" id="IPR000297">
    <property type="entry name" value="PPIase_PpiC"/>
</dbReference>
<keyword evidence="4 7" id="KW-0697">Rotamase</keyword>
<evidence type="ECO:0000256" key="1">
    <source>
        <dbReference type="ARBA" id="ARBA00022729"/>
    </source>
</evidence>
<dbReference type="InterPro" id="IPR015391">
    <property type="entry name" value="SurA_N"/>
</dbReference>
<dbReference type="InterPro" id="IPR046357">
    <property type="entry name" value="PPIase_dom_sf"/>
</dbReference>
<comment type="catalytic activity">
    <reaction evidence="7">
        <text>[protein]-peptidylproline (omega=180) = [protein]-peptidylproline (omega=0)</text>
        <dbReference type="Rhea" id="RHEA:16237"/>
        <dbReference type="Rhea" id="RHEA-COMP:10747"/>
        <dbReference type="Rhea" id="RHEA-COMP:10748"/>
        <dbReference type="ChEBI" id="CHEBI:83833"/>
        <dbReference type="ChEBI" id="CHEBI:83834"/>
        <dbReference type="EC" id="5.2.1.8"/>
    </reaction>
</comment>
<dbReference type="GO" id="GO:0006457">
    <property type="term" value="P:protein folding"/>
    <property type="evidence" value="ECO:0007669"/>
    <property type="project" value="UniProtKB-UniRule"/>
</dbReference>
<feature type="signal peptide" evidence="7">
    <location>
        <begin position="1"/>
        <end position="21"/>
    </location>
</feature>
<evidence type="ECO:0000256" key="7">
    <source>
        <dbReference type="HAMAP-Rule" id="MF_01183"/>
    </source>
</evidence>
<dbReference type="PANTHER" id="PTHR47637:SF1">
    <property type="entry name" value="CHAPERONE SURA"/>
    <property type="match status" value="1"/>
</dbReference>